<dbReference type="Proteomes" id="UP000663859">
    <property type="component" value="Unassembled WGS sequence"/>
</dbReference>
<accession>A0A8J2FRT1</accession>
<dbReference type="AlphaFoldDB" id="A0A8J2FRT1"/>
<evidence type="ECO:0000313" key="2">
    <source>
        <dbReference type="Proteomes" id="UP000663859"/>
    </source>
</evidence>
<sequence>MPDSAEDRAIPSHASLKSALASSSLLPRRFNRDPADLQAIAKAVRFPQSGMIFVHVDPDGLRHGGVLPGKRIRALTLANTGHPFRSHTKR</sequence>
<dbReference type="EMBL" id="CAJNOB010000007">
    <property type="protein sequence ID" value="CAF0693904.1"/>
    <property type="molecule type" value="Genomic_DNA"/>
</dbReference>
<evidence type="ECO:0000313" key="1">
    <source>
        <dbReference type="EMBL" id="CAF0693904.1"/>
    </source>
</evidence>
<proteinExistence type="predicted"/>
<keyword evidence="2" id="KW-1185">Reference proteome</keyword>
<organism evidence="1 2">
    <name type="scientific">Candidatus Methylacidithermus pantelleriae</name>
    <dbReference type="NCBI Taxonomy" id="2744239"/>
    <lineage>
        <taxon>Bacteria</taxon>
        <taxon>Pseudomonadati</taxon>
        <taxon>Verrucomicrobiota</taxon>
        <taxon>Methylacidiphilae</taxon>
        <taxon>Methylacidiphilales</taxon>
        <taxon>Methylacidiphilaceae</taxon>
        <taxon>Candidatus Methylacidithermus</taxon>
    </lineage>
</organism>
<protein>
    <submittedName>
        <fullName evidence="1">Uncharacterized protein</fullName>
    </submittedName>
</protein>
<reference evidence="1" key="1">
    <citation type="submission" date="2021-02" db="EMBL/GenBank/DDBJ databases">
        <authorList>
            <person name="Cremers G."/>
            <person name="Picone N."/>
        </authorList>
    </citation>
    <scope>NUCLEOTIDE SEQUENCE</scope>
    <source>
        <strain evidence="1">PQ17</strain>
    </source>
</reference>
<comment type="caution">
    <text evidence="1">The sequence shown here is derived from an EMBL/GenBank/DDBJ whole genome shotgun (WGS) entry which is preliminary data.</text>
</comment>
<name>A0A8J2FRT1_9BACT</name>
<gene>
    <name evidence="1" type="ORF">MPNT_150012</name>
</gene>